<dbReference type="AlphaFoldDB" id="A0A2T5BNY1"/>
<evidence type="ECO:0000256" key="7">
    <source>
        <dbReference type="RuleBase" id="RU000416"/>
    </source>
</evidence>
<dbReference type="EMBL" id="QAAA01000025">
    <property type="protein sequence ID" value="PTN00701.1"/>
    <property type="molecule type" value="Genomic_DNA"/>
</dbReference>
<keyword evidence="1 6" id="KW-0489">Methyltransferase</keyword>
<dbReference type="GO" id="GO:0044027">
    <property type="term" value="P:negative regulation of gene expression via chromosomal CpG island methylation"/>
    <property type="evidence" value="ECO:0007669"/>
    <property type="project" value="TreeGrafter"/>
</dbReference>
<dbReference type="RefSeq" id="WP_107893528.1">
    <property type="nucleotide sequence ID" value="NZ_NHSI01000012.1"/>
</dbReference>
<dbReference type="PROSITE" id="PS51679">
    <property type="entry name" value="SAM_MT_C5"/>
    <property type="match status" value="1"/>
</dbReference>
<dbReference type="PRINTS" id="PR00105">
    <property type="entry name" value="C5METTRFRASE"/>
</dbReference>
<protein>
    <recommendedName>
        <fullName evidence="8">Cytosine-specific methyltransferase</fullName>
        <ecNumber evidence="8">2.1.1.37</ecNumber>
    </recommendedName>
</protein>
<keyword evidence="4" id="KW-0680">Restriction system</keyword>
<dbReference type="PANTHER" id="PTHR10629">
    <property type="entry name" value="CYTOSINE-SPECIFIC METHYLTRANSFERASE"/>
    <property type="match status" value="1"/>
</dbReference>
<dbReference type="GO" id="GO:0009307">
    <property type="term" value="P:DNA restriction-modification system"/>
    <property type="evidence" value="ECO:0007669"/>
    <property type="project" value="UniProtKB-KW"/>
</dbReference>
<name>A0A2T5BNY1_9RHOB</name>
<evidence type="ECO:0000256" key="8">
    <source>
        <dbReference type="RuleBase" id="RU000417"/>
    </source>
</evidence>
<dbReference type="PROSITE" id="PS00094">
    <property type="entry name" value="C5_MTASE_1"/>
    <property type="match status" value="1"/>
</dbReference>
<evidence type="ECO:0000313" key="9">
    <source>
        <dbReference type="EMBL" id="PTN00701.1"/>
    </source>
</evidence>
<keyword evidence="10" id="KW-1185">Reference proteome</keyword>
<dbReference type="OrthoDB" id="9813719at2"/>
<dbReference type="InterPro" id="IPR029063">
    <property type="entry name" value="SAM-dependent_MTases_sf"/>
</dbReference>
<keyword evidence="2 6" id="KW-0808">Transferase</keyword>
<evidence type="ECO:0000313" key="10">
    <source>
        <dbReference type="Proteomes" id="UP000243859"/>
    </source>
</evidence>
<dbReference type="NCBIfam" id="TIGR00675">
    <property type="entry name" value="dcm"/>
    <property type="match status" value="1"/>
</dbReference>
<comment type="caution">
    <text evidence="9">The sequence shown here is derived from an EMBL/GenBank/DDBJ whole genome shotgun (WGS) entry which is preliminary data.</text>
</comment>
<dbReference type="InterPro" id="IPR001525">
    <property type="entry name" value="C5_MeTfrase"/>
</dbReference>
<dbReference type="Gene3D" id="3.90.120.10">
    <property type="entry name" value="DNA Methylase, subunit A, domain 2"/>
    <property type="match status" value="1"/>
</dbReference>
<dbReference type="GO" id="GO:0003677">
    <property type="term" value="F:DNA binding"/>
    <property type="evidence" value="ECO:0007669"/>
    <property type="project" value="TreeGrafter"/>
</dbReference>
<dbReference type="InterPro" id="IPR018117">
    <property type="entry name" value="C5_DNA_meth_AS"/>
</dbReference>
<sequence length="366" mass="39854">MSFNFVDLFSCGGGMSTGFAKNGHKSIGAVDLEVAKPSHGIGATFCNDTYERNLGLRPMSADLAVTGPDEVASHFGFKPGDVDVLISCAPCTGFSQKQSRNHVLDDGRNSLVARAAVFAEAWRPKYVVIENVKELLRGRHKHHFQGLHRGLTDLGYDVFAEIHDLKDFGLPQSRIRSLIVAKLGGAFHLDLPKAPLRTVRDAIGHLPPIAAGEPNADDPMHVCPSIKGHSLARMQAIPKDGGSWTDLTEEQAHLRIPSMNVEKPGSFPDVYGRLAWDKPAPTITRECSHPGNGRYSHPEQDRLLSVREMALLQGFPPDYFFEGSLSFKYRQIGDAVPPMIANMIADAIAADAEGRGAAPDQMRMAI</sequence>
<evidence type="ECO:0000256" key="6">
    <source>
        <dbReference type="PROSITE-ProRule" id="PRU01016"/>
    </source>
</evidence>
<dbReference type="GO" id="GO:0032259">
    <property type="term" value="P:methylation"/>
    <property type="evidence" value="ECO:0007669"/>
    <property type="project" value="UniProtKB-KW"/>
</dbReference>
<evidence type="ECO:0000256" key="4">
    <source>
        <dbReference type="ARBA" id="ARBA00022747"/>
    </source>
</evidence>
<accession>A0A2T5BNY1</accession>
<dbReference type="Gene3D" id="3.40.50.150">
    <property type="entry name" value="Vaccinia Virus protein VP39"/>
    <property type="match status" value="1"/>
</dbReference>
<gene>
    <name evidence="9" type="ORF">C8N32_12520</name>
</gene>
<organism evidence="9 10">
    <name type="scientific">Rhodovulum imhoffii</name>
    <dbReference type="NCBI Taxonomy" id="365340"/>
    <lineage>
        <taxon>Bacteria</taxon>
        <taxon>Pseudomonadati</taxon>
        <taxon>Pseudomonadota</taxon>
        <taxon>Alphaproteobacteria</taxon>
        <taxon>Rhodobacterales</taxon>
        <taxon>Paracoccaceae</taxon>
        <taxon>Rhodovulum</taxon>
    </lineage>
</organism>
<comment type="catalytic activity">
    <reaction evidence="5 8">
        <text>a 2'-deoxycytidine in DNA + S-adenosyl-L-methionine = a 5-methyl-2'-deoxycytidine in DNA + S-adenosyl-L-homocysteine + H(+)</text>
        <dbReference type="Rhea" id="RHEA:13681"/>
        <dbReference type="Rhea" id="RHEA-COMP:11369"/>
        <dbReference type="Rhea" id="RHEA-COMP:11370"/>
        <dbReference type="ChEBI" id="CHEBI:15378"/>
        <dbReference type="ChEBI" id="CHEBI:57856"/>
        <dbReference type="ChEBI" id="CHEBI:59789"/>
        <dbReference type="ChEBI" id="CHEBI:85452"/>
        <dbReference type="ChEBI" id="CHEBI:85454"/>
        <dbReference type="EC" id="2.1.1.37"/>
    </reaction>
</comment>
<evidence type="ECO:0000256" key="2">
    <source>
        <dbReference type="ARBA" id="ARBA00022679"/>
    </source>
</evidence>
<dbReference type="InterPro" id="IPR050390">
    <property type="entry name" value="C5-Methyltransferase"/>
</dbReference>
<dbReference type="PANTHER" id="PTHR10629:SF52">
    <property type="entry name" value="DNA (CYTOSINE-5)-METHYLTRANSFERASE 1"/>
    <property type="match status" value="1"/>
</dbReference>
<evidence type="ECO:0000256" key="1">
    <source>
        <dbReference type="ARBA" id="ARBA00022603"/>
    </source>
</evidence>
<feature type="active site" evidence="6">
    <location>
        <position position="91"/>
    </location>
</feature>
<proteinExistence type="inferred from homology"/>
<evidence type="ECO:0000256" key="5">
    <source>
        <dbReference type="ARBA" id="ARBA00047422"/>
    </source>
</evidence>
<keyword evidence="3 6" id="KW-0949">S-adenosyl-L-methionine</keyword>
<comment type="similarity">
    <text evidence="6 7">Belongs to the class I-like SAM-binding methyltransferase superfamily. C5-methyltransferase family.</text>
</comment>
<dbReference type="Proteomes" id="UP000243859">
    <property type="component" value="Unassembled WGS sequence"/>
</dbReference>
<dbReference type="GO" id="GO:0003886">
    <property type="term" value="F:DNA (cytosine-5-)-methyltransferase activity"/>
    <property type="evidence" value="ECO:0007669"/>
    <property type="project" value="UniProtKB-EC"/>
</dbReference>
<dbReference type="SUPFAM" id="SSF53335">
    <property type="entry name" value="S-adenosyl-L-methionine-dependent methyltransferases"/>
    <property type="match status" value="1"/>
</dbReference>
<dbReference type="EC" id="2.1.1.37" evidence="8"/>
<evidence type="ECO:0000256" key="3">
    <source>
        <dbReference type="ARBA" id="ARBA00022691"/>
    </source>
</evidence>
<dbReference type="Pfam" id="PF00145">
    <property type="entry name" value="DNA_methylase"/>
    <property type="match status" value="1"/>
</dbReference>
<reference evidence="9 10" key="1">
    <citation type="submission" date="2018-04" db="EMBL/GenBank/DDBJ databases">
        <title>Genomic Encyclopedia of Archaeal and Bacterial Type Strains, Phase II (KMG-II): from individual species to whole genera.</title>
        <authorList>
            <person name="Goeker M."/>
        </authorList>
    </citation>
    <scope>NUCLEOTIDE SEQUENCE [LARGE SCALE GENOMIC DNA]</scope>
    <source>
        <strain evidence="9 10">DSM 18064</strain>
    </source>
</reference>